<proteinExistence type="predicted"/>
<organism evidence="1 2">
    <name type="scientific">Medicago truncatula</name>
    <name type="common">Barrel medic</name>
    <name type="synonym">Medicago tribuloides</name>
    <dbReference type="NCBI Taxonomy" id="3880"/>
    <lineage>
        <taxon>Eukaryota</taxon>
        <taxon>Viridiplantae</taxon>
        <taxon>Streptophyta</taxon>
        <taxon>Embryophyta</taxon>
        <taxon>Tracheophyta</taxon>
        <taxon>Spermatophyta</taxon>
        <taxon>Magnoliopsida</taxon>
        <taxon>eudicotyledons</taxon>
        <taxon>Gunneridae</taxon>
        <taxon>Pentapetalae</taxon>
        <taxon>rosids</taxon>
        <taxon>fabids</taxon>
        <taxon>Fabales</taxon>
        <taxon>Fabaceae</taxon>
        <taxon>Papilionoideae</taxon>
        <taxon>50 kb inversion clade</taxon>
        <taxon>NPAAA clade</taxon>
        <taxon>Hologalegina</taxon>
        <taxon>IRL clade</taxon>
        <taxon>Trifolieae</taxon>
        <taxon>Medicago</taxon>
    </lineage>
</organism>
<gene>
    <name evidence="1" type="ORF">MtrunA17_Chr2g0293501</name>
</gene>
<comment type="caution">
    <text evidence="1">The sequence shown here is derived from an EMBL/GenBank/DDBJ whole genome shotgun (WGS) entry which is preliminary data.</text>
</comment>
<sequence>METYDVSQARNQNAYWVEGADINSQFTSPNFEQSGVMYYPAATNYGYYCTEEQTKNAAKQITMAGSGNFFIYSSSNTDVRFGSSLSERDHTTKLWADLFSSLTGNFVECLVHSDLCLCICLHSSIDSVFCLACAHSRYAMS</sequence>
<evidence type="ECO:0000313" key="1">
    <source>
        <dbReference type="EMBL" id="RHN72973.1"/>
    </source>
</evidence>
<protein>
    <submittedName>
        <fullName evidence="1">Uncharacterized protein</fullName>
    </submittedName>
</protein>
<reference evidence="2" key="1">
    <citation type="journal article" date="2018" name="Nat. Plants">
        <title>Whole-genome landscape of Medicago truncatula symbiotic genes.</title>
        <authorList>
            <person name="Pecrix Y."/>
            <person name="Staton S.E."/>
            <person name="Sallet E."/>
            <person name="Lelandais-Briere C."/>
            <person name="Moreau S."/>
            <person name="Carrere S."/>
            <person name="Blein T."/>
            <person name="Jardinaud M.F."/>
            <person name="Latrasse D."/>
            <person name="Zouine M."/>
            <person name="Zahm M."/>
            <person name="Kreplak J."/>
            <person name="Mayjonade B."/>
            <person name="Satge C."/>
            <person name="Perez M."/>
            <person name="Cauet S."/>
            <person name="Marande W."/>
            <person name="Chantry-Darmon C."/>
            <person name="Lopez-Roques C."/>
            <person name="Bouchez O."/>
            <person name="Berard A."/>
            <person name="Debelle F."/>
            <person name="Munos S."/>
            <person name="Bendahmane A."/>
            <person name="Berges H."/>
            <person name="Niebel A."/>
            <person name="Buitink J."/>
            <person name="Frugier F."/>
            <person name="Benhamed M."/>
            <person name="Crespi M."/>
            <person name="Gouzy J."/>
            <person name="Gamas P."/>
        </authorList>
    </citation>
    <scope>NUCLEOTIDE SEQUENCE [LARGE SCALE GENOMIC DNA]</scope>
    <source>
        <strain evidence="2">cv. Jemalong A17</strain>
    </source>
</reference>
<dbReference type="EMBL" id="PSQE01000002">
    <property type="protein sequence ID" value="RHN72973.1"/>
    <property type="molecule type" value="Genomic_DNA"/>
</dbReference>
<dbReference type="Proteomes" id="UP000265566">
    <property type="component" value="Chromosome 2"/>
</dbReference>
<evidence type="ECO:0000313" key="2">
    <source>
        <dbReference type="Proteomes" id="UP000265566"/>
    </source>
</evidence>
<dbReference type="Gramene" id="rna8742">
    <property type="protein sequence ID" value="RHN72973.1"/>
    <property type="gene ID" value="gene8742"/>
</dbReference>
<accession>A0A396J9M1</accession>
<name>A0A396J9M1_MEDTR</name>
<dbReference type="AlphaFoldDB" id="A0A396J9M1"/>